<evidence type="ECO:0000313" key="1">
    <source>
        <dbReference type="EMBL" id="QOX64421.1"/>
    </source>
</evidence>
<sequence>MAKIIAIINEKGGVGKTATATTLAYLLSKKGHRTALIDFDGQGHSSIISGVKNTNKLEVTINTLVRRLVEDEPLPPPESYIFKTKCEVDLIPSNTQLFTLERNLCNVDFREHILTRYVDTIKDSYEYIIIDCMPQMGTPMINVMMCADSLIIPTQAELLSAQGLAELLKHYQLIQKNSNHRLRIEGILITMDSANTILSAQVNDMIQQGFADKVPIFNTRIPRSIKVAEAVLYHQTICEFMPENPAAIAYEKFVDELLAGEKNKTAGRSA</sequence>
<accession>A0ACD1AD28</accession>
<gene>
    <name evidence="1" type="ORF">FRZ06_14250</name>
</gene>
<proteinExistence type="predicted"/>
<dbReference type="Proteomes" id="UP000594014">
    <property type="component" value="Chromosome"/>
</dbReference>
<organism evidence="1 2">
    <name type="scientific">Anoxybacterium hadale</name>
    <dbReference type="NCBI Taxonomy" id="3408580"/>
    <lineage>
        <taxon>Bacteria</taxon>
        <taxon>Bacillati</taxon>
        <taxon>Bacillota</taxon>
        <taxon>Clostridia</taxon>
        <taxon>Peptostreptococcales</taxon>
        <taxon>Anaerovoracaceae</taxon>
        <taxon>Anoxybacterium</taxon>
    </lineage>
</organism>
<reference evidence="1" key="1">
    <citation type="submission" date="2019-08" db="EMBL/GenBank/DDBJ databases">
        <title>Genome sequence of Clostridiales bacterium MT110.</title>
        <authorList>
            <person name="Cao J."/>
        </authorList>
    </citation>
    <scope>NUCLEOTIDE SEQUENCE</scope>
    <source>
        <strain evidence="1">MT110</strain>
    </source>
</reference>
<keyword evidence="2" id="KW-1185">Reference proteome</keyword>
<evidence type="ECO:0000313" key="2">
    <source>
        <dbReference type="Proteomes" id="UP000594014"/>
    </source>
</evidence>
<name>A0ACD1AD28_9FIRM</name>
<dbReference type="EMBL" id="CP042469">
    <property type="protein sequence ID" value="QOX64421.1"/>
    <property type="molecule type" value="Genomic_DNA"/>
</dbReference>
<protein>
    <submittedName>
        <fullName evidence="1">ParA family protein</fullName>
    </submittedName>
</protein>